<dbReference type="Gene3D" id="3.20.20.330">
    <property type="entry name" value="Homocysteine-binding-like domain"/>
    <property type="match status" value="1"/>
</dbReference>
<dbReference type="SUPFAM" id="SSF82282">
    <property type="entry name" value="Homocysteine S-methyltransferase"/>
    <property type="match status" value="1"/>
</dbReference>
<comment type="cofactor">
    <cofactor evidence="3">
        <name>Zn(2+)</name>
        <dbReference type="ChEBI" id="CHEBI:29105"/>
    </cofactor>
    <text evidence="3">Binds 1 zinc ion per subunit.</text>
</comment>
<feature type="binding site" evidence="3 4">
    <location>
        <position position="274"/>
    </location>
    <ligand>
        <name>Zn(2+)</name>
        <dbReference type="ChEBI" id="CHEBI:29105"/>
    </ligand>
</feature>
<protein>
    <submittedName>
        <fullName evidence="6">Homocysteine S-methyltransferase family protein</fullName>
    </submittedName>
</protein>
<dbReference type="PROSITE" id="PS50970">
    <property type="entry name" value="HCY"/>
    <property type="match status" value="1"/>
</dbReference>
<keyword evidence="2 4" id="KW-0808">Transferase</keyword>
<dbReference type="Pfam" id="PF02574">
    <property type="entry name" value="S-methyl_trans"/>
    <property type="match status" value="1"/>
</dbReference>
<reference evidence="6 7" key="1">
    <citation type="submission" date="2020-02" db="EMBL/GenBank/DDBJ databases">
        <title>Genome sequence of Roseobacter ponti.</title>
        <authorList>
            <person name="Hollensteiner J."/>
            <person name="Schneider D."/>
            <person name="Poehlein A."/>
            <person name="Daniel R."/>
        </authorList>
    </citation>
    <scope>NUCLEOTIDE SEQUENCE [LARGE SCALE GENOMIC DNA]</scope>
    <source>
        <strain evidence="6 7">DSM 106830</strain>
    </source>
</reference>
<dbReference type="RefSeq" id="WP_169639138.1">
    <property type="nucleotide sequence ID" value="NZ_CP048788.1"/>
</dbReference>
<dbReference type="KEGG" id="rpon:G3256_01375"/>
<keyword evidence="7" id="KW-1185">Reference proteome</keyword>
<accession>A0A858SPW1</accession>
<feature type="domain" description="Hcy-binding" evidence="5">
    <location>
        <begin position="1"/>
        <end position="288"/>
    </location>
</feature>
<dbReference type="InterPro" id="IPR003726">
    <property type="entry name" value="HCY_dom"/>
</dbReference>
<sequence>MTAVTLLDGGMGQELVHRTGDRPTPLWSTQVMSDHPGLVQQVHEDYFAAGATVATTNSYAVHHDRLAGTGMEGRFAELHGLAIAEAKAARDAHGSGRIAGSIGPLRASYRPDLHPVSRTAVPLFAEVAHLLAPHCDFLLLETVASVAMARDALKGARETGLSVWMSLTVSDSDGTLLRSGEPLEDALEVAGEADAVLINCSAPEAITRGLPVVAQAGKPYGGYANGFVQITQDFLKDKPTVDSLEMRKDMGPRAYAGYVMEWVGEGATIVGGCCEVSPAHIAEIAHRLKAAGHTIV</sequence>
<dbReference type="GO" id="GO:0032259">
    <property type="term" value="P:methylation"/>
    <property type="evidence" value="ECO:0007669"/>
    <property type="project" value="UniProtKB-KW"/>
</dbReference>
<dbReference type="InterPro" id="IPR017226">
    <property type="entry name" value="BHMT-like"/>
</dbReference>
<name>A0A858SPW1_9RHOB</name>
<evidence type="ECO:0000313" key="7">
    <source>
        <dbReference type="Proteomes" id="UP000503308"/>
    </source>
</evidence>
<dbReference type="Proteomes" id="UP000503308">
    <property type="component" value="Chromosome"/>
</dbReference>
<organism evidence="6 7">
    <name type="scientific">Roseobacter ponti</name>
    <dbReference type="NCBI Taxonomy" id="1891787"/>
    <lineage>
        <taxon>Bacteria</taxon>
        <taxon>Pseudomonadati</taxon>
        <taxon>Pseudomonadota</taxon>
        <taxon>Alphaproteobacteria</taxon>
        <taxon>Rhodobacterales</taxon>
        <taxon>Roseobacteraceae</taxon>
        <taxon>Roseobacter</taxon>
    </lineage>
</organism>
<evidence type="ECO:0000259" key="5">
    <source>
        <dbReference type="PROSITE" id="PS50970"/>
    </source>
</evidence>
<dbReference type="AlphaFoldDB" id="A0A858SPW1"/>
<dbReference type="PIRSF" id="PIRSF037505">
    <property type="entry name" value="Betaine_HMT"/>
    <property type="match status" value="1"/>
</dbReference>
<feature type="binding site" evidence="3 4">
    <location>
        <position position="273"/>
    </location>
    <ligand>
        <name>Zn(2+)</name>
        <dbReference type="ChEBI" id="CHEBI:29105"/>
    </ligand>
</feature>
<proteinExistence type="predicted"/>
<evidence type="ECO:0000256" key="1">
    <source>
        <dbReference type="ARBA" id="ARBA00022603"/>
    </source>
</evidence>
<dbReference type="GO" id="GO:0008270">
    <property type="term" value="F:zinc ion binding"/>
    <property type="evidence" value="ECO:0007669"/>
    <property type="project" value="InterPro"/>
</dbReference>
<dbReference type="GO" id="GO:0009086">
    <property type="term" value="P:methionine biosynthetic process"/>
    <property type="evidence" value="ECO:0007669"/>
    <property type="project" value="InterPro"/>
</dbReference>
<evidence type="ECO:0000256" key="4">
    <source>
        <dbReference type="PROSITE-ProRule" id="PRU00333"/>
    </source>
</evidence>
<evidence type="ECO:0000256" key="3">
    <source>
        <dbReference type="PIRSR" id="PIRSR037505-2"/>
    </source>
</evidence>
<dbReference type="EMBL" id="CP048788">
    <property type="protein sequence ID" value="QJF49912.1"/>
    <property type="molecule type" value="Genomic_DNA"/>
</dbReference>
<dbReference type="PANTHER" id="PTHR11103">
    <property type="entry name" value="SLR1189 PROTEIN"/>
    <property type="match status" value="1"/>
</dbReference>
<feature type="binding site" evidence="3 4">
    <location>
        <position position="200"/>
    </location>
    <ligand>
        <name>Zn(2+)</name>
        <dbReference type="ChEBI" id="CHEBI:29105"/>
    </ligand>
</feature>
<dbReference type="InterPro" id="IPR036589">
    <property type="entry name" value="HCY_dom_sf"/>
</dbReference>
<evidence type="ECO:0000256" key="2">
    <source>
        <dbReference type="ARBA" id="ARBA00022679"/>
    </source>
</evidence>
<keyword evidence="1 4" id="KW-0489">Methyltransferase</keyword>
<dbReference type="PANTHER" id="PTHR11103:SF18">
    <property type="entry name" value="SLR1189 PROTEIN"/>
    <property type="match status" value="1"/>
</dbReference>
<keyword evidence="3 4" id="KW-0479">Metal-binding</keyword>
<evidence type="ECO:0000313" key="6">
    <source>
        <dbReference type="EMBL" id="QJF49912.1"/>
    </source>
</evidence>
<gene>
    <name evidence="6" type="ORF">G3256_01375</name>
</gene>
<dbReference type="GO" id="GO:0008168">
    <property type="term" value="F:methyltransferase activity"/>
    <property type="evidence" value="ECO:0007669"/>
    <property type="project" value="UniProtKB-UniRule"/>
</dbReference>
<keyword evidence="3 4" id="KW-0862">Zinc</keyword>